<dbReference type="GO" id="GO:0000160">
    <property type="term" value="P:phosphorelay signal transduction system"/>
    <property type="evidence" value="ECO:0007669"/>
    <property type="project" value="UniProtKB-KW"/>
</dbReference>
<evidence type="ECO:0000256" key="11">
    <source>
        <dbReference type="ARBA" id="ARBA00023136"/>
    </source>
</evidence>
<dbReference type="GO" id="GO:0005524">
    <property type="term" value="F:ATP binding"/>
    <property type="evidence" value="ECO:0007669"/>
    <property type="project" value="UniProtKB-KW"/>
</dbReference>
<dbReference type="CDD" id="cd18773">
    <property type="entry name" value="PDC1_HK_sensor"/>
    <property type="match status" value="1"/>
</dbReference>
<dbReference type="Pfam" id="PF13426">
    <property type="entry name" value="PAS_9"/>
    <property type="match status" value="1"/>
</dbReference>
<keyword evidence="7" id="KW-0418">Kinase</keyword>
<dbReference type="RefSeq" id="WP_140844685.1">
    <property type="nucleotide sequence ID" value="NZ_RCZI01000006.1"/>
</dbReference>
<evidence type="ECO:0000256" key="12">
    <source>
        <dbReference type="SAM" id="Phobius"/>
    </source>
</evidence>
<dbReference type="CDD" id="cd00130">
    <property type="entry name" value="PAS"/>
    <property type="match status" value="1"/>
</dbReference>
<dbReference type="GO" id="GO:0005886">
    <property type="term" value="C:plasma membrane"/>
    <property type="evidence" value="ECO:0007669"/>
    <property type="project" value="UniProtKB-SubCell"/>
</dbReference>
<evidence type="ECO:0000256" key="8">
    <source>
        <dbReference type="ARBA" id="ARBA00022840"/>
    </source>
</evidence>
<keyword evidence="8" id="KW-0067">ATP-binding</keyword>
<evidence type="ECO:0000256" key="4">
    <source>
        <dbReference type="ARBA" id="ARBA00022679"/>
    </source>
</evidence>
<evidence type="ECO:0000259" key="14">
    <source>
        <dbReference type="PROSITE" id="PS50887"/>
    </source>
</evidence>
<dbReference type="InterPro" id="IPR000014">
    <property type="entry name" value="PAS"/>
</dbReference>
<protein>
    <submittedName>
        <fullName evidence="15">Diguanylate cyclase</fullName>
    </submittedName>
</protein>
<dbReference type="GO" id="GO:0016301">
    <property type="term" value="F:kinase activity"/>
    <property type="evidence" value="ECO:0007669"/>
    <property type="project" value="UniProtKB-KW"/>
</dbReference>
<evidence type="ECO:0000256" key="6">
    <source>
        <dbReference type="ARBA" id="ARBA00022741"/>
    </source>
</evidence>
<feature type="transmembrane region" description="Helical" evidence="12">
    <location>
        <begin position="20"/>
        <end position="39"/>
    </location>
</feature>
<keyword evidence="10" id="KW-0902">Two-component regulatory system</keyword>
<dbReference type="InterPro" id="IPR029151">
    <property type="entry name" value="Sensor-like_sf"/>
</dbReference>
<dbReference type="PANTHER" id="PTHR44757:SF2">
    <property type="entry name" value="BIOFILM ARCHITECTURE MAINTENANCE PROTEIN MBAA"/>
    <property type="match status" value="1"/>
</dbReference>
<keyword evidence="6" id="KW-0547">Nucleotide-binding</keyword>
<keyword evidence="5 12" id="KW-0812">Transmembrane</keyword>
<keyword evidence="11 12" id="KW-0472">Membrane</keyword>
<gene>
    <name evidence="15" type="ORF">EAH82_18935</name>
</gene>
<reference evidence="15 16" key="1">
    <citation type="journal article" date="2019" name="Environ. Microbiol.">
        <title>Species interactions and distinct microbial communities in high Arctic permafrost affected cryosols are associated with the CH4 and CO2 gas fluxes.</title>
        <authorList>
            <person name="Altshuler I."/>
            <person name="Hamel J."/>
            <person name="Turney S."/>
            <person name="Magnuson E."/>
            <person name="Levesque R."/>
            <person name="Greer C."/>
            <person name="Whyte L.G."/>
        </authorList>
    </citation>
    <scope>NUCLEOTIDE SEQUENCE [LARGE SCALE GENOMIC DNA]</scope>
    <source>
        <strain evidence="15 16">S06.C</strain>
    </source>
</reference>
<evidence type="ECO:0000256" key="1">
    <source>
        <dbReference type="ARBA" id="ARBA00004651"/>
    </source>
</evidence>
<dbReference type="NCBIfam" id="TIGR00254">
    <property type="entry name" value="GGDEF"/>
    <property type="match status" value="1"/>
</dbReference>
<comment type="caution">
    <text evidence="15">The sequence shown here is derived from an EMBL/GenBank/DDBJ whole genome shotgun (WGS) entry which is preliminary data.</text>
</comment>
<dbReference type="SUPFAM" id="SSF55785">
    <property type="entry name" value="PYP-like sensor domain (PAS domain)"/>
    <property type="match status" value="1"/>
</dbReference>
<accession>A0A502DHI2</accession>
<dbReference type="InterPro" id="IPR033479">
    <property type="entry name" value="dCache_1"/>
</dbReference>
<dbReference type="Pfam" id="PF02743">
    <property type="entry name" value="dCache_1"/>
    <property type="match status" value="1"/>
</dbReference>
<evidence type="ECO:0000256" key="2">
    <source>
        <dbReference type="ARBA" id="ARBA00022475"/>
    </source>
</evidence>
<dbReference type="SUPFAM" id="SSF103190">
    <property type="entry name" value="Sensory domain-like"/>
    <property type="match status" value="1"/>
</dbReference>
<dbReference type="Proteomes" id="UP000319212">
    <property type="component" value="Unassembled WGS sequence"/>
</dbReference>
<dbReference type="InterPro" id="IPR000160">
    <property type="entry name" value="GGDEF_dom"/>
</dbReference>
<dbReference type="SMART" id="SM00267">
    <property type="entry name" value="GGDEF"/>
    <property type="match status" value="1"/>
</dbReference>
<organism evidence="15 16">
    <name type="scientific">Variovorax guangxiensis</name>
    <dbReference type="NCBI Taxonomy" id="1775474"/>
    <lineage>
        <taxon>Bacteria</taxon>
        <taxon>Pseudomonadati</taxon>
        <taxon>Pseudomonadota</taxon>
        <taxon>Betaproteobacteria</taxon>
        <taxon>Burkholderiales</taxon>
        <taxon>Comamonadaceae</taxon>
        <taxon>Variovorax</taxon>
    </lineage>
</organism>
<keyword evidence="9 12" id="KW-1133">Transmembrane helix</keyword>
<evidence type="ECO:0000259" key="13">
    <source>
        <dbReference type="PROSITE" id="PS50113"/>
    </source>
</evidence>
<evidence type="ECO:0000313" key="15">
    <source>
        <dbReference type="EMBL" id="TPG23929.1"/>
    </source>
</evidence>
<dbReference type="EMBL" id="RCZI01000006">
    <property type="protein sequence ID" value="TPG23929.1"/>
    <property type="molecule type" value="Genomic_DNA"/>
</dbReference>
<feature type="transmembrane region" description="Helical" evidence="12">
    <location>
        <begin position="298"/>
        <end position="321"/>
    </location>
</feature>
<dbReference type="SUPFAM" id="SSF55073">
    <property type="entry name" value="Nucleotide cyclase"/>
    <property type="match status" value="1"/>
</dbReference>
<evidence type="ECO:0000256" key="10">
    <source>
        <dbReference type="ARBA" id="ARBA00023012"/>
    </source>
</evidence>
<keyword evidence="4" id="KW-0808">Transferase</keyword>
<feature type="domain" description="PAC" evidence="13">
    <location>
        <begin position="449"/>
        <end position="500"/>
    </location>
</feature>
<dbReference type="InterPro" id="IPR035965">
    <property type="entry name" value="PAS-like_dom_sf"/>
</dbReference>
<sequence length="667" mass="72407">MMASMRSLLWLFGSLKARITFGGVAALTLGIGLITVLLISRAEHDTLRAERQREVSEASRTAALLSRRVVELQRALQVVAFRLDPSTVMDDEALGRFLESQPVLRSLYSSLFVATAQGELRIAADESGVRRPTLDLSEREYFRRTLREGRAIVSEPIPGKLTGEALIVLTQPVRNADGIYAVLGGALRLSSRDLLDGLVDAQGSEASAMVVVTDERGRVLAHPDRRRLMTLLSDEGRLSQAFATWMAGGAPVEPQGLVLAQPGEVVSAAGVPGPDWMIWRTRAEAELLAPLRDARQDALVGAIALIGLLSAVLLTLLWRWLRPLTLLEHRAQHMFDGVLLPQAGWPSASGEIGSLSQVLQRVGMERVHLEERNAEVLSKLGSVMSAAPVGIAFVQAQKFELVSTEFCRLLAAGEHDLLEQPLRRLFASDEELAAFTAHEQAAFRAGMPYVGEWQLMRNDGTRFWAGLRSKPVDAADRAMGTIWTLSDIEAQRAAREQLEWSATHDALTGLVNRKAFALHAQRLVDAVPRSLPASLVFIDLDRFKPVNDTAGHLAGDLMLLTVATAIASHVRAGDLVVRMGGDEFALLLERCPHATAMRIADEVRRAVNDVALPWEQGTLNVGASIGVAGLRSDTATVAEWIEAADAACYAAKAAGRDTVRAAPFESL</sequence>
<comment type="subcellular location">
    <subcellularLocation>
        <location evidence="1">Cell membrane</location>
        <topology evidence="1">Multi-pass membrane protein</topology>
    </subcellularLocation>
</comment>
<dbReference type="InterPro" id="IPR000700">
    <property type="entry name" value="PAS-assoc_C"/>
</dbReference>
<name>A0A502DHI2_9BURK</name>
<dbReference type="AlphaFoldDB" id="A0A502DHI2"/>
<evidence type="ECO:0000256" key="7">
    <source>
        <dbReference type="ARBA" id="ARBA00022777"/>
    </source>
</evidence>
<evidence type="ECO:0000256" key="9">
    <source>
        <dbReference type="ARBA" id="ARBA00022989"/>
    </source>
</evidence>
<dbReference type="FunFam" id="3.30.70.270:FF:000001">
    <property type="entry name" value="Diguanylate cyclase domain protein"/>
    <property type="match status" value="1"/>
</dbReference>
<dbReference type="InterPro" id="IPR029787">
    <property type="entry name" value="Nucleotide_cyclase"/>
</dbReference>
<proteinExistence type="predicted"/>
<evidence type="ECO:0000256" key="5">
    <source>
        <dbReference type="ARBA" id="ARBA00022692"/>
    </source>
</evidence>
<dbReference type="CDD" id="cd01949">
    <property type="entry name" value="GGDEF"/>
    <property type="match status" value="1"/>
</dbReference>
<evidence type="ECO:0000313" key="16">
    <source>
        <dbReference type="Proteomes" id="UP000319212"/>
    </source>
</evidence>
<dbReference type="Gene3D" id="3.30.450.20">
    <property type="entry name" value="PAS domain"/>
    <property type="match status" value="2"/>
</dbReference>
<dbReference type="InterPro" id="IPR052155">
    <property type="entry name" value="Biofilm_reg_signaling"/>
</dbReference>
<dbReference type="NCBIfam" id="TIGR00229">
    <property type="entry name" value="sensory_box"/>
    <property type="match status" value="1"/>
</dbReference>
<dbReference type="PROSITE" id="PS50113">
    <property type="entry name" value="PAC"/>
    <property type="match status" value="1"/>
</dbReference>
<dbReference type="OrthoDB" id="8929028at2"/>
<dbReference type="InterPro" id="IPR043128">
    <property type="entry name" value="Rev_trsase/Diguanyl_cyclase"/>
</dbReference>
<evidence type="ECO:0000256" key="3">
    <source>
        <dbReference type="ARBA" id="ARBA00022553"/>
    </source>
</evidence>
<keyword evidence="2" id="KW-1003">Cell membrane</keyword>
<feature type="domain" description="GGDEF" evidence="14">
    <location>
        <begin position="531"/>
        <end position="664"/>
    </location>
</feature>
<dbReference type="PANTHER" id="PTHR44757">
    <property type="entry name" value="DIGUANYLATE CYCLASE DGCP"/>
    <property type="match status" value="1"/>
</dbReference>
<dbReference type="Pfam" id="PF00990">
    <property type="entry name" value="GGDEF"/>
    <property type="match status" value="1"/>
</dbReference>
<dbReference type="Gene3D" id="3.30.70.270">
    <property type="match status" value="1"/>
</dbReference>
<dbReference type="PROSITE" id="PS50887">
    <property type="entry name" value="GGDEF"/>
    <property type="match status" value="1"/>
</dbReference>
<keyword evidence="3" id="KW-0597">Phosphoprotein</keyword>